<dbReference type="Proteomes" id="UP001458880">
    <property type="component" value="Unassembled WGS sequence"/>
</dbReference>
<reference evidence="1 2" key="1">
    <citation type="journal article" date="2024" name="BMC Genomics">
        <title>De novo assembly and annotation of Popillia japonica's genome with initial clues to its potential as an invasive pest.</title>
        <authorList>
            <person name="Cucini C."/>
            <person name="Boschi S."/>
            <person name="Funari R."/>
            <person name="Cardaioli E."/>
            <person name="Iannotti N."/>
            <person name="Marturano G."/>
            <person name="Paoli F."/>
            <person name="Bruttini M."/>
            <person name="Carapelli A."/>
            <person name="Frati F."/>
            <person name="Nardi F."/>
        </authorList>
    </citation>
    <scope>NUCLEOTIDE SEQUENCE [LARGE SCALE GENOMIC DNA]</scope>
    <source>
        <strain evidence="1">DMR45628</strain>
    </source>
</reference>
<protein>
    <submittedName>
        <fullName evidence="1">Uncharacterized protein</fullName>
    </submittedName>
</protein>
<dbReference type="AlphaFoldDB" id="A0AAW1K0N8"/>
<organism evidence="1 2">
    <name type="scientific">Popillia japonica</name>
    <name type="common">Japanese beetle</name>
    <dbReference type="NCBI Taxonomy" id="7064"/>
    <lineage>
        <taxon>Eukaryota</taxon>
        <taxon>Metazoa</taxon>
        <taxon>Ecdysozoa</taxon>
        <taxon>Arthropoda</taxon>
        <taxon>Hexapoda</taxon>
        <taxon>Insecta</taxon>
        <taxon>Pterygota</taxon>
        <taxon>Neoptera</taxon>
        <taxon>Endopterygota</taxon>
        <taxon>Coleoptera</taxon>
        <taxon>Polyphaga</taxon>
        <taxon>Scarabaeiformia</taxon>
        <taxon>Scarabaeidae</taxon>
        <taxon>Rutelinae</taxon>
        <taxon>Popillia</taxon>
    </lineage>
</organism>
<accession>A0AAW1K0N8</accession>
<evidence type="ECO:0000313" key="1">
    <source>
        <dbReference type="EMBL" id="KAK9710805.1"/>
    </source>
</evidence>
<proteinExistence type="predicted"/>
<evidence type="ECO:0000313" key="2">
    <source>
        <dbReference type="Proteomes" id="UP001458880"/>
    </source>
</evidence>
<sequence length="164" mass="18735">MSQFKALATLIAHVLYDPFESILEPPVPMKDYEDLAFLGMFMDLENMGKAQHNYQGTPLNYTVKTVREIQAIARKIHEMGDSILDEELSPLNFFDDQPNLREVNGEIYEVMNMLPPPQAGADDEERQAYNAQQIELANTNQRTLPRALRGVRICSICRTGLQYK</sequence>
<gene>
    <name evidence="1" type="ORF">QE152_g25834</name>
</gene>
<dbReference type="EMBL" id="JASPKY010000288">
    <property type="protein sequence ID" value="KAK9710805.1"/>
    <property type="molecule type" value="Genomic_DNA"/>
</dbReference>
<keyword evidence="2" id="KW-1185">Reference proteome</keyword>
<comment type="caution">
    <text evidence="1">The sequence shown here is derived from an EMBL/GenBank/DDBJ whole genome shotgun (WGS) entry which is preliminary data.</text>
</comment>
<name>A0AAW1K0N8_POPJA</name>